<evidence type="ECO:0000313" key="3">
    <source>
        <dbReference type="Proteomes" id="UP000597762"/>
    </source>
</evidence>
<feature type="compositionally biased region" description="Polar residues" evidence="1">
    <location>
        <begin position="28"/>
        <end position="38"/>
    </location>
</feature>
<dbReference type="AlphaFoldDB" id="A0A812ASS7"/>
<dbReference type="EMBL" id="CAHIKZ030000107">
    <property type="protein sequence ID" value="CAE1152773.1"/>
    <property type="molecule type" value="Genomic_DNA"/>
</dbReference>
<proteinExistence type="predicted"/>
<accession>A0A812ASS7</accession>
<feature type="region of interest" description="Disordered" evidence="1">
    <location>
        <begin position="57"/>
        <end position="98"/>
    </location>
</feature>
<sequence length="227" mass="26236">MDARVRRRQGQFQARMQDKKKKFAPTLPSRTVSGQNGRSEFRTPEFGADIVVRTEARMQGDSFRTRMRRQRRMQDKALASSGRPSSAPTLPKLSKGSFRPECKTQFGADIAEVVKDSFRPECKTKKKRSSVIRTPEFGADIAEVVKDSFRPECKTKKKRRQFCQDSFRPECKTKKKRSSVIRTSVRRRHCRSCQGVRPECKTLKKLFIRTEFGAELPKFSRRIPAKA</sequence>
<dbReference type="Proteomes" id="UP000597762">
    <property type="component" value="Unassembled WGS sequence"/>
</dbReference>
<gene>
    <name evidence="2" type="ORF">SPHA_3559</name>
</gene>
<name>A0A812ASS7_ACAPH</name>
<protein>
    <submittedName>
        <fullName evidence="2">Uncharacterized protein</fullName>
    </submittedName>
</protein>
<reference evidence="2" key="1">
    <citation type="submission" date="2021-01" db="EMBL/GenBank/DDBJ databases">
        <authorList>
            <person name="Li R."/>
            <person name="Bekaert M."/>
        </authorList>
    </citation>
    <scope>NUCLEOTIDE SEQUENCE</scope>
    <source>
        <strain evidence="2">Farmed</strain>
    </source>
</reference>
<evidence type="ECO:0000256" key="1">
    <source>
        <dbReference type="SAM" id="MobiDB-lite"/>
    </source>
</evidence>
<feature type="region of interest" description="Disordered" evidence="1">
    <location>
        <begin position="1"/>
        <end position="45"/>
    </location>
</feature>
<comment type="caution">
    <text evidence="2">The sequence shown here is derived from an EMBL/GenBank/DDBJ whole genome shotgun (WGS) entry which is preliminary data.</text>
</comment>
<organism evidence="2 3">
    <name type="scientific">Acanthosepion pharaonis</name>
    <name type="common">Pharaoh cuttlefish</name>
    <name type="synonym">Sepia pharaonis</name>
    <dbReference type="NCBI Taxonomy" id="158019"/>
    <lineage>
        <taxon>Eukaryota</taxon>
        <taxon>Metazoa</taxon>
        <taxon>Spiralia</taxon>
        <taxon>Lophotrochozoa</taxon>
        <taxon>Mollusca</taxon>
        <taxon>Cephalopoda</taxon>
        <taxon>Coleoidea</taxon>
        <taxon>Decapodiformes</taxon>
        <taxon>Sepiida</taxon>
        <taxon>Sepiina</taxon>
        <taxon>Sepiidae</taxon>
        <taxon>Acanthosepion</taxon>
    </lineage>
</organism>
<evidence type="ECO:0000313" key="2">
    <source>
        <dbReference type="EMBL" id="CAE1152773.1"/>
    </source>
</evidence>
<keyword evidence="3" id="KW-1185">Reference proteome</keyword>